<proteinExistence type="predicted"/>
<feature type="domain" description="RsbT co-antagonist protein RsbRD N-terminal" evidence="1">
    <location>
        <begin position="13"/>
        <end position="149"/>
    </location>
</feature>
<sequence>MRLFEFLRDNKGEIQERWVNLVLDSYSEDAAAIFKREQDRFANPVGYSTRHTLNTLYSLLFDHDTPQLDQLRPALEDFIKIRAVQTFTPASAVAFVYDLKGVIRKAVGRDRAVEADFADWEQLYDTLDTVALQVFDLYMACRERLYKTQLHEFKSMNHMLTQHGCPAAGLADDTTKLMADVHPLNIHSKEAR</sequence>
<dbReference type="Proteomes" id="UP000885986">
    <property type="component" value="Unassembled WGS sequence"/>
</dbReference>
<evidence type="ECO:0000259" key="1">
    <source>
        <dbReference type="Pfam" id="PF14361"/>
    </source>
</evidence>
<name>A0A7C2TKB4_9BACT</name>
<organism evidence="2">
    <name type="scientific">Desulfurivibrio alkaliphilus</name>
    <dbReference type="NCBI Taxonomy" id="427923"/>
    <lineage>
        <taxon>Bacteria</taxon>
        <taxon>Pseudomonadati</taxon>
        <taxon>Thermodesulfobacteriota</taxon>
        <taxon>Desulfobulbia</taxon>
        <taxon>Desulfobulbales</taxon>
        <taxon>Desulfobulbaceae</taxon>
        <taxon>Desulfurivibrio</taxon>
    </lineage>
</organism>
<dbReference type="Pfam" id="PF14361">
    <property type="entry name" value="RsbRD_N"/>
    <property type="match status" value="1"/>
</dbReference>
<dbReference type="EMBL" id="DSDS01000155">
    <property type="protein sequence ID" value="HET98425.1"/>
    <property type="molecule type" value="Genomic_DNA"/>
</dbReference>
<evidence type="ECO:0000313" key="2">
    <source>
        <dbReference type="EMBL" id="HET98425.1"/>
    </source>
</evidence>
<comment type="caution">
    <text evidence="2">The sequence shown here is derived from an EMBL/GenBank/DDBJ whole genome shotgun (WGS) entry which is preliminary data.</text>
</comment>
<gene>
    <name evidence="2" type="ORF">ENN98_07010</name>
</gene>
<accession>A0A7C2TKB4</accession>
<dbReference type="AlphaFoldDB" id="A0A7C2TKB4"/>
<dbReference type="InterPro" id="IPR025751">
    <property type="entry name" value="RsbRD_N_dom"/>
</dbReference>
<protein>
    <recommendedName>
        <fullName evidence="1">RsbT co-antagonist protein RsbRD N-terminal domain-containing protein</fullName>
    </recommendedName>
</protein>
<reference evidence="2" key="1">
    <citation type="journal article" date="2020" name="mSystems">
        <title>Genome- and Community-Level Interaction Insights into Carbon Utilization and Element Cycling Functions of Hydrothermarchaeota in Hydrothermal Sediment.</title>
        <authorList>
            <person name="Zhou Z."/>
            <person name="Liu Y."/>
            <person name="Xu W."/>
            <person name="Pan J."/>
            <person name="Luo Z.H."/>
            <person name="Li M."/>
        </authorList>
    </citation>
    <scope>NUCLEOTIDE SEQUENCE [LARGE SCALE GENOMIC DNA]</scope>
    <source>
        <strain evidence="2">SpSt-1224</strain>
    </source>
</reference>